<evidence type="ECO:0000313" key="1">
    <source>
        <dbReference type="EMBL" id="EMR61968.1"/>
    </source>
</evidence>
<dbReference type="KEGG" id="ela:UCREL1_11106"/>
<dbReference type="AlphaFoldDB" id="M7SCQ5"/>
<keyword evidence="2" id="KW-1185">Reference proteome</keyword>
<protein>
    <submittedName>
        <fullName evidence="1">Uncharacterized protein</fullName>
    </submittedName>
</protein>
<dbReference type="STRING" id="1287681.M7SCQ5"/>
<name>M7SCQ5_EUTLA</name>
<dbReference type="Proteomes" id="UP000012174">
    <property type="component" value="Unassembled WGS sequence"/>
</dbReference>
<reference evidence="2" key="1">
    <citation type="journal article" date="2013" name="Genome Announc.">
        <title>Draft genome sequence of the grapevine dieback fungus Eutypa lata UCR-EL1.</title>
        <authorList>
            <person name="Blanco-Ulate B."/>
            <person name="Rolshausen P.E."/>
            <person name="Cantu D."/>
        </authorList>
    </citation>
    <scope>NUCLEOTIDE SEQUENCE [LARGE SCALE GENOMIC DNA]</scope>
    <source>
        <strain evidence="2">UCR-EL1</strain>
    </source>
</reference>
<organism evidence="1 2">
    <name type="scientific">Eutypa lata (strain UCR-EL1)</name>
    <name type="common">Grapevine dieback disease fungus</name>
    <name type="synonym">Eutypa armeniacae</name>
    <dbReference type="NCBI Taxonomy" id="1287681"/>
    <lineage>
        <taxon>Eukaryota</taxon>
        <taxon>Fungi</taxon>
        <taxon>Dikarya</taxon>
        <taxon>Ascomycota</taxon>
        <taxon>Pezizomycotina</taxon>
        <taxon>Sordariomycetes</taxon>
        <taxon>Xylariomycetidae</taxon>
        <taxon>Xylariales</taxon>
        <taxon>Diatrypaceae</taxon>
        <taxon>Eutypa</taxon>
    </lineage>
</organism>
<proteinExistence type="predicted"/>
<gene>
    <name evidence="1" type="ORF">UCREL1_11106</name>
</gene>
<dbReference type="EMBL" id="KB707516">
    <property type="protein sequence ID" value="EMR61968.1"/>
    <property type="molecule type" value="Genomic_DNA"/>
</dbReference>
<dbReference type="OMA" id="WPLWVED"/>
<accession>M7SCQ5</accession>
<evidence type="ECO:0000313" key="2">
    <source>
        <dbReference type="Proteomes" id="UP000012174"/>
    </source>
</evidence>
<sequence>MDTACEHVWKCLHNDVRQHVLVPPPNGPCLWSENQQDRDAMYAKIALPEHLNKTSKEYRFFTNMKAQPWIVWPLWVEDTFGKDYITVLIYSEQTNPRAKPARFDQVVYYTIIDPRRAQYGTRKKGDPTTVPLKRNFLRPRTRRVEDALRDFLTRAGYNLDKVFLARTIRNYVTKTSVALTEDKIESPMRITNCSPMPADEVTSAERCFATVKELLERIVKWHLTPASHKQPQKVFRHLRRWINPYQFRIEMTGINAWVLMATLDYNARITVELMPDDDIYVALDGKRKRFVPYDLAGPTDQPPLAPVDWKLPGVAAPPQAAVATTS</sequence>
<dbReference type="HOGENOM" id="CLU_852664_0_0_1"/>
<dbReference type="OrthoDB" id="5243545at2759"/>